<evidence type="ECO:0000256" key="4">
    <source>
        <dbReference type="PIRSR" id="PIRSR000390-2"/>
    </source>
</evidence>
<dbReference type="InterPro" id="IPR000653">
    <property type="entry name" value="DegT/StrS_aminotransferase"/>
</dbReference>
<proteinExistence type="inferred from homology"/>
<evidence type="ECO:0000256" key="2">
    <source>
        <dbReference type="ARBA" id="ARBA00037999"/>
    </source>
</evidence>
<dbReference type="Gene3D" id="3.40.640.10">
    <property type="entry name" value="Type I PLP-dependent aspartate aminotransferase-like (Major domain)"/>
    <property type="match status" value="1"/>
</dbReference>
<dbReference type="GO" id="GO:0000271">
    <property type="term" value="P:polysaccharide biosynthetic process"/>
    <property type="evidence" value="ECO:0007669"/>
    <property type="project" value="TreeGrafter"/>
</dbReference>
<dbReference type="GO" id="GO:0030170">
    <property type="term" value="F:pyridoxal phosphate binding"/>
    <property type="evidence" value="ECO:0007669"/>
    <property type="project" value="TreeGrafter"/>
</dbReference>
<organism evidence="6 7">
    <name type="scientific">Halopseudomonas xinjiangensis</name>
    <dbReference type="NCBI Taxonomy" id="487184"/>
    <lineage>
        <taxon>Bacteria</taxon>
        <taxon>Pseudomonadati</taxon>
        <taxon>Pseudomonadota</taxon>
        <taxon>Gammaproteobacteria</taxon>
        <taxon>Pseudomonadales</taxon>
        <taxon>Pseudomonadaceae</taxon>
        <taxon>Halopseudomonas</taxon>
    </lineage>
</organism>
<dbReference type="AlphaFoldDB" id="A0A1H1MMY8"/>
<evidence type="ECO:0000256" key="1">
    <source>
        <dbReference type="ARBA" id="ARBA00022898"/>
    </source>
</evidence>
<gene>
    <name evidence="6" type="ORF">SAMN05216421_0504</name>
</gene>
<evidence type="ECO:0000313" key="7">
    <source>
        <dbReference type="Proteomes" id="UP000243207"/>
    </source>
</evidence>
<dbReference type="CDD" id="cd00616">
    <property type="entry name" value="AHBA_syn"/>
    <property type="match status" value="1"/>
</dbReference>
<name>A0A1H1MMY8_9GAMM</name>
<reference evidence="7" key="1">
    <citation type="submission" date="2016-10" db="EMBL/GenBank/DDBJ databases">
        <authorList>
            <person name="Varghese N."/>
            <person name="Submissions S."/>
        </authorList>
    </citation>
    <scope>NUCLEOTIDE SEQUENCE [LARGE SCALE GENOMIC DNA]</scope>
    <source>
        <strain evidence="7">NRRL B-51270</strain>
    </source>
</reference>
<dbReference type="Gene3D" id="3.90.1150.10">
    <property type="entry name" value="Aspartate Aminotransferase, domain 1"/>
    <property type="match status" value="1"/>
</dbReference>
<dbReference type="InterPro" id="IPR015422">
    <property type="entry name" value="PyrdxlP-dep_Trfase_small"/>
</dbReference>
<dbReference type="EMBL" id="LT629736">
    <property type="protein sequence ID" value="SDR88108.1"/>
    <property type="molecule type" value="Genomic_DNA"/>
</dbReference>
<comment type="similarity">
    <text evidence="2 5">Belongs to the DegT/DnrJ/EryC1 family.</text>
</comment>
<dbReference type="PIRSF" id="PIRSF000390">
    <property type="entry name" value="PLP_StrS"/>
    <property type="match status" value="1"/>
</dbReference>
<dbReference type="OrthoDB" id="9804264at2"/>
<dbReference type="Proteomes" id="UP000243207">
    <property type="component" value="Chromosome I"/>
</dbReference>
<dbReference type="PANTHER" id="PTHR30244">
    <property type="entry name" value="TRANSAMINASE"/>
    <property type="match status" value="1"/>
</dbReference>
<evidence type="ECO:0000256" key="3">
    <source>
        <dbReference type="PIRSR" id="PIRSR000390-1"/>
    </source>
</evidence>
<dbReference type="STRING" id="487184.SAMN05216421_0504"/>
<keyword evidence="1 4" id="KW-0663">Pyridoxal phosphate</keyword>
<accession>A0A1H1MMY8</accession>
<dbReference type="InterPro" id="IPR015424">
    <property type="entry name" value="PyrdxlP-dep_Trfase"/>
</dbReference>
<evidence type="ECO:0000256" key="5">
    <source>
        <dbReference type="RuleBase" id="RU004508"/>
    </source>
</evidence>
<evidence type="ECO:0000313" key="6">
    <source>
        <dbReference type="EMBL" id="SDR88108.1"/>
    </source>
</evidence>
<feature type="modified residue" description="N6-(pyridoxal phosphate)lysine" evidence="4">
    <location>
        <position position="184"/>
    </location>
</feature>
<dbReference type="SUPFAM" id="SSF53383">
    <property type="entry name" value="PLP-dependent transferases"/>
    <property type="match status" value="1"/>
</dbReference>
<dbReference type="GO" id="GO:0008483">
    <property type="term" value="F:transaminase activity"/>
    <property type="evidence" value="ECO:0007669"/>
    <property type="project" value="TreeGrafter"/>
</dbReference>
<feature type="active site" description="Proton acceptor" evidence="3">
    <location>
        <position position="184"/>
    </location>
</feature>
<protein>
    <submittedName>
        <fullName evidence="6">dTDP-4-amino-4,6-dideoxygalactose transaminase</fullName>
    </submittedName>
</protein>
<sequence>MPKILTVTSPSLPPLEEYLPYLEKIWASRTLTNGGPFHQELESALAELLGVEHLSLFTNGTVALVTALQALRVTGEVITTPYSFVATSHSLLWNGLKPVFVDIDPKTFNIDPALIEQAITPATTAILPVHCYGIPCDVIAIQKIADIYGIKVIYDAAHAFGVKLHGRSILNFGDLSVMSFHATKVFNTFEGGAIICQDRKTKERIDYLKNFGFADEVTVVAPGINGKMNEMQAALGLVQLSRVSEQMRAREAIYKRYCEAFEGVPGLSVAAVPEGVEWNWSYYPLLIDSDMFGASRDDVYERLKAQGVYARRYFFPLISEFPMYRGCVGASECANAYEASRKIICLPMYPHLEESDQTEVIRALLTIAKGAHSYLSMIGEE</sequence>
<keyword evidence="7" id="KW-1185">Reference proteome</keyword>
<dbReference type="PANTHER" id="PTHR30244:SF9">
    <property type="entry name" value="PROTEIN RV3402C"/>
    <property type="match status" value="1"/>
</dbReference>
<dbReference type="InterPro" id="IPR015421">
    <property type="entry name" value="PyrdxlP-dep_Trfase_major"/>
</dbReference>
<dbReference type="RefSeq" id="WP_093391666.1">
    <property type="nucleotide sequence ID" value="NZ_LT629736.1"/>
</dbReference>
<dbReference type="Pfam" id="PF01041">
    <property type="entry name" value="DegT_DnrJ_EryC1"/>
    <property type="match status" value="1"/>
</dbReference>